<reference evidence="1 2" key="1">
    <citation type="submission" date="2024-06" db="EMBL/GenBank/DDBJ databases">
        <title>The Natural Products Discovery Center: Release of the First 8490 Sequenced Strains for Exploring Actinobacteria Biosynthetic Diversity.</title>
        <authorList>
            <person name="Kalkreuter E."/>
            <person name="Kautsar S.A."/>
            <person name="Yang D."/>
            <person name="Bader C.D."/>
            <person name="Teijaro C.N."/>
            <person name="Fluegel L."/>
            <person name="Davis C.M."/>
            <person name="Simpson J.R."/>
            <person name="Lauterbach L."/>
            <person name="Steele A.D."/>
            <person name="Gui C."/>
            <person name="Meng S."/>
            <person name="Li G."/>
            <person name="Viehrig K."/>
            <person name="Ye F."/>
            <person name="Su P."/>
            <person name="Kiefer A.F."/>
            <person name="Nichols A."/>
            <person name="Cepeda A.J."/>
            <person name="Yan W."/>
            <person name="Fan B."/>
            <person name="Jiang Y."/>
            <person name="Adhikari A."/>
            <person name="Zheng C.-J."/>
            <person name="Schuster L."/>
            <person name="Cowan T.M."/>
            <person name="Smanski M.J."/>
            <person name="Chevrette M.G."/>
            <person name="De Carvalho L.P.S."/>
            <person name="Shen B."/>
        </authorList>
    </citation>
    <scope>NUCLEOTIDE SEQUENCE [LARGE SCALE GENOMIC DNA]</scope>
    <source>
        <strain evidence="1 2">NPDC033843</strain>
    </source>
</reference>
<dbReference type="Proteomes" id="UP001550739">
    <property type="component" value="Unassembled WGS sequence"/>
</dbReference>
<organism evidence="1 2">
    <name type="scientific">Streptomyces sp. 900129855</name>
    <dbReference type="NCBI Taxonomy" id="3155129"/>
    <lineage>
        <taxon>Bacteria</taxon>
        <taxon>Bacillati</taxon>
        <taxon>Actinomycetota</taxon>
        <taxon>Actinomycetes</taxon>
        <taxon>Kitasatosporales</taxon>
        <taxon>Streptomycetaceae</taxon>
        <taxon>Streptomyces</taxon>
    </lineage>
</organism>
<evidence type="ECO:0000313" key="1">
    <source>
        <dbReference type="EMBL" id="MEU3788091.1"/>
    </source>
</evidence>
<gene>
    <name evidence="1" type="ORF">AB0E89_47660</name>
</gene>
<comment type="caution">
    <text evidence="1">The sequence shown here is derived from an EMBL/GenBank/DDBJ whole genome shotgun (WGS) entry which is preliminary data.</text>
</comment>
<proteinExistence type="predicted"/>
<dbReference type="EMBL" id="JBEZVE010000074">
    <property type="protein sequence ID" value="MEU3788091.1"/>
    <property type="molecule type" value="Genomic_DNA"/>
</dbReference>
<name>A0ABV2ZZR4_9ACTN</name>
<keyword evidence="2" id="KW-1185">Reference proteome</keyword>
<sequence>MNGSLDPAAGSHLIWADVAYDLGYPEELQPLVSCASDLEDWDESWGFSIETLNEEAFEAAEKLLSEQSPGERKD</sequence>
<evidence type="ECO:0000313" key="2">
    <source>
        <dbReference type="Proteomes" id="UP001550739"/>
    </source>
</evidence>
<accession>A0ABV2ZZR4</accession>
<dbReference type="RefSeq" id="WP_334573652.1">
    <property type="nucleotide sequence ID" value="NZ_JBEZVE010000074.1"/>
</dbReference>
<protein>
    <recommendedName>
        <fullName evidence="3">DUF4259 domain-containing protein</fullName>
    </recommendedName>
</protein>
<evidence type="ECO:0008006" key="3">
    <source>
        <dbReference type="Google" id="ProtNLM"/>
    </source>
</evidence>